<keyword evidence="11" id="KW-0808">Transferase</keyword>
<evidence type="ECO:0000256" key="8">
    <source>
        <dbReference type="ARBA" id="ARBA00022884"/>
    </source>
</evidence>
<evidence type="ECO:0000256" key="7">
    <source>
        <dbReference type="ARBA" id="ARBA00022842"/>
    </source>
</evidence>
<evidence type="ECO:0000256" key="1">
    <source>
        <dbReference type="ARBA" id="ARBA00022578"/>
    </source>
</evidence>
<dbReference type="Gene3D" id="3.30.420.10">
    <property type="entry name" value="Ribonuclease H-like superfamily/Ribonuclease H"/>
    <property type="match status" value="1"/>
</dbReference>
<evidence type="ECO:0000256" key="3">
    <source>
        <dbReference type="ARBA" id="ARBA00022722"/>
    </source>
</evidence>
<dbReference type="EMBL" id="HF935488">
    <property type="protein sequence ID" value="CCX09691.1"/>
    <property type="molecule type" value="Genomic_DNA"/>
</dbReference>
<organism evidence="17 18">
    <name type="scientific">Pyronema omphalodes (strain CBS 100304)</name>
    <name type="common">Pyronema confluens</name>
    <dbReference type="NCBI Taxonomy" id="1076935"/>
    <lineage>
        <taxon>Eukaryota</taxon>
        <taxon>Fungi</taxon>
        <taxon>Dikarya</taxon>
        <taxon>Ascomycota</taxon>
        <taxon>Pezizomycotina</taxon>
        <taxon>Pezizomycetes</taxon>
        <taxon>Pezizales</taxon>
        <taxon>Pyronemataceae</taxon>
        <taxon>Pyronema</taxon>
    </lineage>
</organism>
<keyword evidence="12" id="KW-0238">DNA-binding</keyword>
<dbReference type="OrthoDB" id="4095857at2759"/>
<evidence type="ECO:0000256" key="15">
    <source>
        <dbReference type="ARBA" id="ARBA00049244"/>
    </source>
</evidence>
<dbReference type="InterPro" id="IPR039537">
    <property type="entry name" value="Retrotran_Ty1/copia-like"/>
</dbReference>
<keyword evidence="18" id="KW-1185">Reference proteome</keyword>
<evidence type="ECO:0000256" key="5">
    <source>
        <dbReference type="ARBA" id="ARBA00022759"/>
    </source>
</evidence>
<keyword evidence="3" id="KW-0540">Nuclease</keyword>
<gene>
    <name evidence="17" type="ORF">PCON_09284</name>
</gene>
<sequence>MEDYSNYTVVHFLSKKSDAVSSIPEYVNHIETVHQPLRLKNFRSDNGGEYTSDVIRSFFKTGGITHETTAPYTPEQNSKSGRLNQIILQISRTLLKYAGMPNRYPTMPNPHLI</sequence>
<proteinExistence type="predicted"/>
<name>U4L228_PYROM</name>
<comment type="catalytic activity">
    <reaction evidence="14">
        <text>DNA(n) + a 2'-deoxyribonucleoside 5'-triphosphate = DNA(n+1) + diphosphate</text>
        <dbReference type="Rhea" id="RHEA:22508"/>
        <dbReference type="Rhea" id="RHEA-COMP:17339"/>
        <dbReference type="Rhea" id="RHEA-COMP:17340"/>
        <dbReference type="ChEBI" id="CHEBI:33019"/>
        <dbReference type="ChEBI" id="CHEBI:61560"/>
        <dbReference type="ChEBI" id="CHEBI:173112"/>
        <dbReference type="EC" id="2.7.7.49"/>
    </reaction>
</comment>
<evidence type="ECO:0000256" key="10">
    <source>
        <dbReference type="ARBA" id="ARBA00022918"/>
    </source>
</evidence>
<keyword evidence="8" id="KW-0694">RNA-binding</keyword>
<keyword evidence="6" id="KW-0378">Hydrolase</keyword>
<dbReference type="PANTHER" id="PTHR42648">
    <property type="entry name" value="TRANSPOSASE, PUTATIVE-RELATED"/>
    <property type="match status" value="1"/>
</dbReference>
<evidence type="ECO:0000256" key="11">
    <source>
        <dbReference type="ARBA" id="ARBA00022932"/>
    </source>
</evidence>
<dbReference type="GO" id="GO:0046872">
    <property type="term" value="F:metal ion binding"/>
    <property type="evidence" value="ECO:0007669"/>
    <property type="project" value="UniProtKB-KW"/>
</dbReference>
<dbReference type="GO" id="GO:0005634">
    <property type="term" value="C:nucleus"/>
    <property type="evidence" value="ECO:0007669"/>
    <property type="project" value="UniProtKB-ARBA"/>
</dbReference>
<evidence type="ECO:0000256" key="13">
    <source>
        <dbReference type="ARBA" id="ARBA00023172"/>
    </source>
</evidence>
<comment type="catalytic activity">
    <reaction evidence="15">
        <text>DNA(n) + a 2'-deoxyribonucleoside 5'-triphosphate = DNA(n+1) + diphosphate</text>
        <dbReference type="Rhea" id="RHEA:22508"/>
        <dbReference type="Rhea" id="RHEA-COMP:17339"/>
        <dbReference type="Rhea" id="RHEA-COMP:17340"/>
        <dbReference type="ChEBI" id="CHEBI:33019"/>
        <dbReference type="ChEBI" id="CHEBI:61560"/>
        <dbReference type="ChEBI" id="CHEBI:173112"/>
        <dbReference type="EC" id="2.7.7.7"/>
    </reaction>
</comment>
<dbReference type="InterPro" id="IPR001584">
    <property type="entry name" value="Integrase_cat-core"/>
</dbReference>
<keyword evidence="7" id="KW-0460">Magnesium</keyword>
<keyword evidence="9" id="KW-0229">DNA integration</keyword>
<dbReference type="GO" id="GO:0004519">
    <property type="term" value="F:endonuclease activity"/>
    <property type="evidence" value="ECO:0007669"/>
    <property type="project" value="UniProtKB-KW"/>
</dbReference>
<dbReference type="GO" id="GO:0003723">
    <property type="term" value="F:RNA binding"/>
    <property type="evidence" value="ECO:0007669"/>
    <property type="project" value="UniProtKB-KW"/>
</dbReference>
<dbReference type="GO" id="GO:0032196">
    <property type="term" value="P:transposition"/>
    <property type="evidence" value="ECO:0007669"/>
    <property type="project" value="UniProtKB-KW"/>
</dbReference>
<evidence type="ECO:0000256" key="9">
    <source>
        <dbReference type="ARBA" id="ARBA00022908"/>
    </source>
</evidence>
<reference evidence="17 18" key="1">
    <citation type="journal article" date="2013" name="PLoS Genet.">
        <title>The genome and development-dependent transcriptomes of Pyronema confluens: a window into fungal evolution.</title>
        <authorList>
            <person name="Traeger S."/>
            <person name="Altegoer F."/>
            <person name="Freitag M."/>
            <person name="Gabaldon T."/>
            <person name="Kempken F."/>
            <person name="Kumar A."/>
            <person name="Marcet-Houben M."/>
            <person name="Poggeler S."/>
            <person name="Stajich J.E."/>
            <person name="Nowrousian M."/>
        </authorList>
    </citation>
    <scope>NUCLEOTIDE SEQUENCE [LARGE SCALE GENOMIC DNA]</scope>
    <source>
        <strain evidence="18">CBS 100304</strain>
        <tissue evidence="17">Vegetative mycelium</tissue>
    </source>
</reference>
<dbReference type="InterPro" id="IPR012337">
    <property type="entry name" value="RNaseH-like_sf"/>
</dbReference>
<accession>U4L228</accession>
<keyword evidence="1" id="KW-0815">Transposition</keyword>
<dbReference type="GO" id="GO:0003677">
    <property type="term" value="F:DNA binding"/>
    <property type="evidence" value="ECO:0007669"/>
    <property type="project" value="UniProtKB-KW"/>
</dbReference>
<dbReference type="PROSITE" id="PS50994">
    <property type="entry name" value="INTEGRASE"/>
    <property type="match status" value="1"/>
</dbReference>
<dbReference type="SUPFAM" id="SSF53098">
    <property type="entry name" value="Ribonuclease H-like"/>
    <property type="match status" value="1"/>
</dbReference>
<dbReference type="Proteomes" id="UP000018144">
    <property type="component" value="Unassembled WGS sequence"/>
</dbReference>
<dbReference type="GO" id="GO:0006310">
    <property type="term" value="P:DNA recombination"/>
    <property type="evidence" value="ECO:0007669"/>
    <property type="project" value="UniProtKB-KW"/>
</dbReference>
<dbReference type="GO" id="GO:0016787">
    <property type="term" value="F:hydrolase activity"/>
    <property type="evidence" value="ECO:0007669"/>
    <property type="project" value="UniProtKB-KW"/>
</dbReference>
<keyword evidence="13" id="KW-0233">DNA recombination</keyword>
<keyword evidence="11" id="KW-0239">DNA-directed DNA polymerase</keyword>
<keyword evidence="2" id="KW-0548">Nucleotidyltransferase</keyword>
<keyword evidence="10" id="KW-0695">RNA-directed DNA polymerase</keyword>
<dbReference type="AlphaFoldDB" id="U4L228"/>
<dbReference type="GO" id="GO:0003887">
    <property type="term" value="F:DNA-directed DNA polymerase activity"/>
    <property type="evidence" value="ECO:0007669"/>
    <property type="project" value="UniProtKB-KW"/>
</dbReference>
<evidence type="ECO:0000256" key="14">
    <source>
        <dbReference type="ARBA" id="ARBA00048173"/>
    </source>
</evidence>
<protein>
    <submittedName>
        <fullName evidence="17">Similar to Retrovirus-related Pol polyprotein from transposon TNT 1-94 acc. no. P10978</fullName>
    </submittedName>
</protein>
<evidence type="ECO:0000256" key="12">
    <source>
        <dbReference type="ARBA" id="ARBA00023125"/>
    </source>
</evidence>
<evidence type="ECO:0000313" key="17">
    <source>
        <dbReference type="EMBL" id="CCX09691.1"/>
    </source>
</evidence>
<dbReference type="GO" id="GO:0015074">
    <property type="term" value="P:DNA integration"/>
    <property type="evidence" value="ECO:0007669"/>
    <property type="project" value="UniProtKB-KW"/>
</dbReference>
<dbReference type="STRING" id="1076935.U4L228"/>
<evidence type="ECO:0000256" key="4">
    <source>
        <dbReference type="ARBA" id="ARBA00022723"/>
    </source>
</evidence>
<evidence type="ECO:0000256" key="6">
    <source>
        <dbReference type="ARBA" id="ARBA00022801"/>
    </source>
</evidence>
<evidence type="ECO:0000256" key="2">
    <source>
        <dbReference type="ARBA" id="ARBA00022695"/>
    </source>
</evidence>
<evidence type="ECO:0000259" key="16">
    <source>
        <dbReference type="PROSITE" id="PS50994"/>
    </source>
</evidence>
<dbReference type="PANTHER" id="PTHR42648:SF11">
    <property type="entry name" value="TRANSPOSON TY4-P GAG-POL POLYPROTEIN"/>
    <property type="match status" value="1"/>
</dbReference>
<dbReference type="GO" id="GO:0003964">
    <property type="term" value="F:RNA-directed DNA polymerase activity"/>
    <property type="evidence" value="ECO:0007669"/>
    <property type="project" value="UniProtKB-KW"/>
</dbReference>
<feature type="domain" description="Integrase catalytic" evidence="16">
    <location>
        <begin position="1"/>
        <end position="113"/>
    </location>
</feature>
<dbReference type="InterPro" id="IPR036397">
    <property type="entry name" value="RNaseH_sf"/>
</dbReference>
<keyword evidence="5" id="KW-0255">Endonuclease</keyword>
<evidence type="ECO:0000313" key="18">
    <source>
        <dbReference type="Proteomes" id="UP000018144"/>
    </source>
</evidence>
<dbReference type="eggNOG" id="KOG0017">
    <property type="taxonomic scope" value="Eukaryota"/>
</dbReference>
<keyword evidence="4" id="KW-0479">Metal-binding</keyword>